<comment type="subcellular location">
    <subcellularLocation>
        <location evidence="1">Secreted</location>
    </subcellularLocation>
</comment>
<dbReference type="EMBL" id="JAWJWE010000001">
    <property type="protein sequence ID" value="KAK6645511.1"/>
    <property type="molecule type" value="Genomic_DNA"/>
</dbReference>
<dbReference type="SUPFAM" id="SSF57501">
    <property type="entry name" value="Cystine-knot cytokines"/>
    <property type="match status" value="1"/>
</dbReference>
<dbReference type="AlphaFoldDB" id="A0AAN8SJD1"/>
<evidence type="ECO:0000256" key="4">
    <source>
        <dbReference type="ARBA" id="ARBA00022729"/>
    </source>
</evidence>
<dbReference type="GO" id="GO:0005576">
    <property type="term" value="C:extracellular region"/>
    <property type="evidence" value="ECO:0007669"/>
    <property type="project" value="UniProtKB-SubCell"/>
</dbReference>
<dbReference type="InterPro" id="IPR029034">
    <property type="entry name" value="Cystine-knot_cytokine"/>
</dbReference>
<evidence type="ECO:0000313" key="8">
    <source>
        <dbReference type="Proteomes" id="UP001359485"/>
    </source>
</evidence>
<dbReference type="Pfam" id="PF06083">
    <property type="entry name" value="IL17"/>
    <property type="match status" value="1"/>
</dbReference>
<dbReference type="Gene3D" id="2.10.90.10">
    <property type="entry name" value="Cystine-knot cytokines"/>
    <property type="match status" value="1"/>
</dbReference>
<keyword evidence="4" id="KW-0732">Signal</keyword>
<evidence type="ECO:0000256" key="1">
    <source>
        <dbReference type="ARBA" id="ARBA00004613"/>
    </source>
</evidence>
<gene>
    <name evidence="7" type="ORF">RUM43_001788</name>
    <name evidence="6" type="ORF">RUM44_004782</name>
</gene>
<feature type="transmembrane region" description="Helical" evidence="5">
    <location>
        <begin position="22"/>
        <end position="46"/>
    </location>
</feature>
<evidence type="ECO:0000256" key="5">
    <source>
        <dbReference type="SAM" id="Phobius"/>
    </source>
</evidence>
<dbReference type="EMBL" id="JAWJWF010000004">
    <property type="protein sequence ID" value="KAK6634174.1"/>
    <property type="molecule type" value="Genomic_DNA"/>
</dbReference>
<dbReference type="GO" id="GO:0005125">
    <property type="term" value="F:cytokine activity"/>
    <property type="evidence" value="ECO:0007669"/>
    <property type="project" value="InterPro"/>
</dbReference>
<comment type="similarity">
    <text evidence="2">Belongs to the IL-17 family.</text>
</comment>
<sequence length="174" mass="19792">MFSFDRFVDGFNSFSPPFKCRLMLLFVISLLYIVDMGVCVSGGFAYKLGYRGADFNKLEKSARFHHLSRRLVSNMIPIRDREKTSMCAYEVVTDVNSQRIPDKIDKVLCLRESCKCADQGGFKCTQLYTQLNVTYLTDEYRSSLDFELVNVEYACVCSRAPGGSQVNLLEPVLV</sequence>
<dbReference type="InterPro" id="IPR010345">
    <property type="entry name" value="IL-17_fam"/>
</dbReference>
<keyword evidence="5" id="KW-0472">Membrane</keyword>
<protein>
    <submittedName>
        <fullName evidence="7">Uncharacterized protein</fullName>
    </submittedName>
</protein>
<evidence type="ECO:0000256" key="3">
    <source>
        <dbReference type="ARBA" id="ARBA00022525"/>
    </source>
</evidence>
<dbReference type="Proteomes" id="UP001372834">
    <property type="component" value="Unassembled WGS sequence"/>
</dbReference>
<accession>A0AAN8SJD1</accession>
<dbReference type="Proteomes" id="UP001359485">
    <property type="component" value="Unassembled WGS sequence"/>
</dbReference>
<evidence type="ECO:0000256" key="2">
    <source>
        <dbReference type="ARBA" id="ARBA00007236"/>
    </source>
</evidence>
<proteinExistence type="inferred from homology"/>
<keyword evidence="5" id="KW-1133">Transmembrane helix</keyword>
<reference evidence="7 9" key="1">
    <citation type="submission" date="2023-10" db="EMBL/GenBank/DDBJ databases">
        <title>Genomes of two closely related lineages of the louse Polyplax serrata with different host specificities.</title>
        <authorList>
            <person name="Martinu J."/>
            <person name="Tarabai H."/>
            <person name="Stefka J."/>
            <person name="Hypsa V."/>
        </authorList>
    </citation>
    <scope>NUCLEOTIDE SEQUENCE [LARGE SCALE GENOMIC DNA]</scope>
    <source>
        <strain evidence="6">98ZLc_SE</strain>
        <strain evidence="7">HR10_N</strain>
    </source>
</reference>
<evidence type="ECO:0000313" key="9">
    <source>
        <dbReference type="Proteomes" id="UP001372834"/>
    </source>
</evidence>
<keyword evidence="8" id="KW-1185">Reference proteome</keyword>
<name>A0AAN8SJD1_POLSC</name>
<evidence type="ECO:0000313" key="7">
    <source>
        <dbReference type="EMBL" id="KAK6645511.1"/>
    </source>
</evidence>
<keyword evidence="5" id="KW-0812">Transmembrane</keyword>
<evidence type="ECO:0000313" key="6">
    <source>
        <dbReference type="EMBL" id="KAK6634174.1"/>
    </source>
</evidence>
<comment type="caution">
    <text evidence="7">The sequence shown here is derived from an EMBL/GenBank/DDBJ whole genome shotgun (WGS) entry which is preliminary data.</text>
</comment>
<organism evidence="7 9">
    <name type="scientific">Polyplax serrata</name>
    <name type="common">Common mouse louse</name>
    <dbReference type="NCBI Taxonomy" id="468196"/>
    <lineage>
        <taxon>Eukaryota</taxon>
        <taxon>Metazoa</taxon>
        <taxon>Ecdysozoa</taxon>
        <taxon>Arthropoda</taxon>
        <taxon>Hexapoda</taxon>
        <taxon>Insecta</taxon>
        <taxon>Pterygota</taxon>
        <taxon>Neoptera</taxon>
        <taxon>Paraneoptera</taxon>
        <taxon>Psocodea</taxon>
        <taxon>Troctomorpha</taxon>
        <taxon>Phthiraptera</taxon>
        <taxon>Anoplura</taxon>
        <taxon>Polyplacidae</taxon>
        <taxon>Polyplax</taxon>
    </lineage>
</organism>
<keyword evidence="3" id="KW-0964">Secreted</keyword>